<dbReference type="GO" id="GO:0008236">
    <property type="term" value="F:serine-type peptidase activity"/>
    <property type="evidence" value="ECO:0007669"/>
    <property type="project" value="InterPro"/>
</dbReference>
<dbReference type="InterPro" id="IPR001375">
    <property type="entry name" value="Peptidase_S9_cat"/>
</dbReference>
<evidence type="ECO:0000256" key="1">
    <source>
        <dbReference type="SAM" id="SignalP"/>
    </source>
</evidence>
<dbReference type="AlphaFoldDB" id="A0A518DVZ4"/>
<reference evidence="3 4" key="1">
    <citation type="submission" date="2019-02" db="EMBL/GenBank/DDBJ databases">
        <title>Deep-cultivation of Planctomycetes and their phenomic and genomic characterization uncovers novel biology.</title>
        <authorList>
            <person name="Wiegand S."/>
            <person name="Jogler M."/>
            <person name="Boedeker C."/>
            <person name="Pinto D."/>
            <person name="Vollmers J."/>
            <person name="Rivas-Marin E."/>
            <person name="Kohn T."/>
            <person name="Peeters S.H."/>
            <person name="Heuer A."/>
            <person name="Rast P."/>
            <person name="Oberbeckmann S."/>
            <person name="Bunk B."/>
            <person name="Jeske O."/>
            <person name="Meyerdierks A."/>
            <person name="Storesund J.E."/>
            <person name="Kallscheuer N."/>
            <person name="Luecker S."/>
            <person name="Lage O.M."/>
            <person name="Pohl T."/>
            <person name="Merkel B.J."/>
            <person name="Hornburger P."/>
            <person name="Mueller R.-W."/>
            <person name="Bruemmer F."/>
            <person name="Labrenz M."/>
            <person name="Spormann A.M."/>
            <person name="Op den Camp H."/>
            <person name="Overmann J."/>
            <person name="Amann R."/>
            <person name="Jetten M.S.M."/>
            <person name="Mascher T."/>
            <person name="Medema M.H."/>
            <person name="Devos D.P."/>
            <person name="Kaster A.-K."/>
            <person name="Ovreas L."/>
            <person name="Rohde M."/>
            <person name="Galperin M.Y."/>
            <person name="Jogler C."/>
        </authorList>
    </citation>
    <scope>NUCLEOTIDE SEQUENCE [LARGE SCALE GENOMIC DNA]</scope>
    <source>
        <strain evidence="3 4">Pla85_3_4</strain>
    </source>
</reference>
<keyword evidence="3" id="KW-0378">Hydrolase</keyword>
<gene>
    <name evidence="3" type="ORF">Pla8534_38240</name>
</gene>
<protein>
    <submittedName>
        <fullName evidence="3">Alpha/beta hydrolase family protein</fullName>
    </submittedName>
</protein>
<sequence length="279" mass="30491" precursor="true">MRRSPVCFFCCLLLSTLATSLTAGEPPLKGTFVRKANLPGESFQVEGRPAFVLLPPAEKRQNPQPWIFYAPTLPAYPDIHEKWMHEQFLAAGIAVAGIDAGEAYGSPDGQKLMTALHKELTEKRGFAARPCLLGRSRGGLWVSSWAIAHPNQVAGIAGIYPVFDLRAYPGLARAAFAYGMTTQELESNLREQNPIARIDVLAKARIPVFIIHGDADTVVPLKENSAALAERYRLADASEAVQLVIAKGQGHNFWEGFFHCQELVDFAIEKANNGVKPAP</sequence>
<keyword evidence="1" id="KW-0732">Signal</keyword>
<evidence type="ECO:0000313" key="3">
    <source>
        <dbReference type="EMBL" id="QDU96005.1"/>
    </source>
</evidence>
<dbReference type="SUPFAM" id="SSF53474">
    <property type="entry name" value="alpha/beta-Hydrolases"/>
    <property type="match status" value="1"/>
</dbReference>
<feature type="signal peptide" evidence="1">
    <location>
        <begin position="1"/>
        <end position="23"/>
    </location>
</feature>
<feature type="domain" description="Peptidase S9 prolyl oligopeptidase catalytic" evidence="2">
    <location>
        <begin position="128"/>
        <end position="253"/>
    </location>
</feature>
<dbReference type="OrthoDB" id="234896at2"/>
<dbReference type="Proteomes" id="UP000317648">
    <property type="component" value="Chromosome"/>
</dbReference>
<dbReference type="EMBL" id="CP036433">
    <property type="protein sequence ID" value="QDU96005.1"/>
    <property type="molecule type" value="Genomic_DNA"/>
</dbReference>
<feature type="chain" id="PRO_5022189005" evidence="1">
    <location>
        <begin position="24"/>
        <end position="279"/>
    </location>
</feature>
<dbReference type="InterPro" id="IPR029058">
    <property type="entry name" value="AB_hydrolase_fold"/>
</dbReference>
<accession>A0A518DVZ4</accession>
<dbReference type="KEGG" id="lcre:Pla8534_38240"/>
<dbReference type="Gene3D" id="3.40.50.1820">
    <property type="entry name" value="alpha/beta hydrolase"/>
    <property type="match status" value="1"/>
</dbReference>
<evidence type="ECO:0000259" key="2">
    <source>
        <dbReference type="Pfam" id="PF00326"/>
    </source>
</evidence>
<dbReference type="Pfam" id="PF00326">
    <property type="entry name" value="Peptidase_S9"/>
    <property type="match status" value="1"/>
</dbReference>
<name>A0A518DVZ4_9BACT</name>
<dbReference type="GO" id="GO:0006508">
    <property type="term" value="P:proteolysis"/>
    <property type="evidence" value="ECO:0007669"/>
    <property type="project" value="InterPro"/>
</dbReference>
<keyword evidence="4" id="KW-1185">Reference proteome</keyword>
<proteinExistence type="predicted"/>
<organism evidence="3 4">
    <name type="scientific">Lignipirellula cremea</name>
    <dbReference type="NCBI Taxonomy" id="2528010"/>
    <lineage>
        <taxon>Bacteria</taxon>
        <taxon>Pseudomonadati</taxon>
        <taxon>Planctomycetota</taxon>
        <taxon>Planctomycetia</taxon>
        <taxon>Pirellulales</taxon>
        <taxon>Pirellulaceae</taxon>
        <taxon>Lignipirellula</taxon>
    </lineage>
</organism>
<evidence type="ECO:0000313" key="4">
    <source>
        <dbReference type="Proteomes" id="UP000317648"/>
    </source>
</evidence>